<evidence type="ECO:0000313" key="5">
    <source>
        <dbReference type="EMBL" id="PXX23178.1"/>
    </source>
</evidence>
<dbReference type="Pfam" id="PF13174">
    <property type="entry name" value="TPR_6"/>
    <property type="match status" value="1"/>
</dbReference>
<dbReference type="InterPro" id="IPR051685">
    <property type="entry name" value="Ycf3/AcsC/BcsC/TPR_MFPF"/>
</dbReference>
<dbReference type="SMART" id="SM00028">
    <property type="entry name" value="TPR"/>
    <property type="match status" value="8"/>
</dbReference>
<comment type="caution">
    <text evidence="5">The sequence shown here is derived from an EMBL/GenBank/DDBJ whole genome shotgun (WGS) entry which is preliminary data.</text>
</comment>
<feature type="repeat" description="TPR" evidence="3">
    <location>
        <begin position="439"/>
        <end position="472"/>
    </location>
</feature>
<sequence length="590" mass="66897">MKRNLIHIAAATATCVVALAMATPKAWAKKKVQPTKVAPVKTLSYNDKRRFDYFFLEAVKQENIGNYASALDLMNHCLAINPNAAEVYFMQAPYYVQLKKDSLALACLEKAATLRPDNSTFTERLGQFYINSGNFDKAIQTYEKLTANTKETGNSDALNVLMQLYGRQKDFNGVLKTLNKIELVNGITEETTLQKVRAYEMLDDKTSAFKALKQLCDDHPNDVNYKLMLGNWLMQNQKEADAHKIFTAVLAEDPDNTFAQASLYDYYRAKNNDAMATQLRDKMLISPKTDNETKLSIMKQVVQESERTGGDSTAVLALFDKITSANPNDGNMAELKAAYMSVKNMPDSLVNNALRQVVAVAPENTGARLQLIQSLWKKQRWDEILTLSKQAQAYTPEEMVFYYFEGMANYQIDKKDQALDAFKRGVSQINPKSDKEIVAEFYELMGEILYQKKQHKEAFAAYDSCLQWKPDKASCLNNYAYYLGEQGKDLDKAEAMSYKAIKNEPNNGTYLDTYAWLLFLKKRYAEAQVYIEQALKNDSTSLKSKVVLEHAGDIYAMNGDTKKAIEYWNMALKQGADKAVINRKIKMKKP</sequence>
<dbReference type="PROSITE" id="PS50005">
    <property type="entry name" value="TPR"/>
    <property type="match status" value="3"/>
</dbReference>
<organism evidence="5 6">
    <name type="scientific">Hoylesella shahii DSM 15611 = JCM 12083</name>
    <dbReference type="NCBI Taxonomy" id="1122991"/>
    <lineage>
        <taxon>Bacteria</taxon>
        <taxon>Pseudomonadati</taxon>
        <taxon>Bacteroidota</taxon>
        <taxon>Bacteroidia</taxon>
        <taxon>Bacteroidales</taxon>
        <taxon>Prevotellaceae</taxon>
        <taxon>Hoylesella</taxon>
    </lineage>
</organism>
<evidence type="ECO:0000256" key="1">
    <source>
        <dbReference type="ARBA" id="ARBA00022737"/>
    </source>
</evidence>
<dbReference type="EMBL" id="QJJX01000007">
    <property type="protein sequence ID" value="PXX23178.1"/>
    <property type="molecule type" value="Genomic_DNA"/>
</dbReference>
<feature type="repeat" description="TPR" evidence="3">
    <location>
        <begin position="85"/>
        <end position="118"/>
    </location>
</feature>
<dbReference type="Pfam" id="PF13181">
    <property type="entry name" value="TPR_8"/>
    <property type="match status" value="1"/>
</dbReference>
<dbReference type="PANTHER" id="PTHR44943:SF4">
    <property type="entry name" value="TPR REPEAT-CONTAINING PROTEIN MJ0798"/>
    <property type="match status" value="1"/>
</dbReference>
<evidence type="ECO:0000256" key="2">
    <source>
        <dbReference type="ARBA" id="ARBA00022803"/>
    </source>
</evidence>
<dbReference type="GO" id="GO:0005737">
    <property type="term" value="C:cytoplasm"/>
    <property type="evidence" value="ECO:0007669"/>
    <property type="project" value="UniProtKB-ARBA"/>
</dbReference>
<name>A0A318HXK0_9BACT</name>
<dbReference type="GO" id="GO:0016192">
    <property type="term" value="P:vesicle-mediated transport"/>
    <property type="evidence" value="ECO:0007669"/>
    <property type="project" value="UniProtKB-ARBA"/>
</dbReference>
<proteinExistence type="predicted"/>
<dbReference type="RefSeq" id="WP_110370075.1">
    <property type="nucleotide sequence ID" value="NZ_QJJX01000007.1"/>
</dbReference>
<dbReference type="STRING" id="1122991.GCA_000613445_02516"/>
<dbReference type="GO" id="GO:0012505">
    <property type="term" value="C:endomembrane system"/>
    <property type="evidence" value="ECO:0007669"/>
    <property type="project" value="UniProtKB-ARBA"/>
</dbReference>
<dbReference type="InterPro" id="IPR019734">
    <property type="entry name" value="TPR_rpt"/>
</dbReference>
<gene>
    <name evidence="5" type="ORF">EJ73_00843</name>
</gene>
<keyword evidence="4" id="KW-0732">Signal</keyword>
<evidence type="ECO:0000313" key="6">
    <source>
        <dbReference type="Proteomes" id="UP000248314"/>
    </source>
</evidence>
<dbReference type="AlphaFoldDB" id="A0A318HXK0"/>
<dbReference type="Gene3D" id="1.25.40.10">
    <property type="entry name" value="Tetratricopeptide repeat domain"/>
    <property type="match status" value="3"/>
</dbReference>
<feature type="repeat" description="TPR" evidence="3">
    <location>
        <begin position="119"/>
        <end position="152"/>
    </location>
</feature>
<dbReference type="Proteomes" id="UP000248314">
    <property type="component" value="Unassembled WGS sequence"/>
</dbReference>
<reference evidence="5 6" key="1">
    <citation type="submission" date="2018-05" db="EMBL/GenBank/DDBJ databases">
        <title>Genomic Encyclopedia of Type Strains, Phase I: the one thousand microbial genomes (KMG-I) project.</title>
        <authorList>
            <person name="Kyrpides N."/>
        </authorList>
    </citation>
    <scope>NUCLEOTIDE SEQUENCE [LARGE SCALE GENOMIC DNA]</scope>
    <source>
        <strain evidence="5 6">DSM 15611</strain>
    </source>
</reference>
<dbReference type="GO" id="GO:0032991">
    <property type="term" value="C:protein-containing complex"/>
    <property type="evidence" value="ECO:0007669"/>
    <property type="project" value="UniProtKB-ARBA"/>
</dbReference>
<accession>A0A318HXK0</accession>
<dbReference type="InterPro" id="IPR011990">
    <property type="entry name" value="TPR-like_helical_dom_sf"/>
</dbReference>
<dbReference type="SUPFAM" id="SSF48452">
    <property type="entry name" value="TPR-like"/>
    <property type="match status" value="3"/>
</dbReference>
<evidence type="ECO:0000256" key="3">
    <source>
        <dbReference type="PROSITE-ProRule" id="PRU00339"/>
    </source>
</evidence>
<feature type="chain" id="PRO_5016334635" evidence="4">
    <location>
        <begin position="23"/>
        <end position="590"/>
    </location>
</feature>
<feature type="signal peptide" evidence="4">
    <location>
        <begin position="1"/>
        <end position="22"/>
    </location>
</feature>
<protein>
    <submittedName>
        <fullName evidence="5">Tetratricopeptide repeat protein</fullName>
    </submittedName>
</protein>
<dbReference type="InterPro" id="IPR015374">
    <property type="entry name" value="ChAPs"/>
</dbReference>
<keyword evidence="1" id="KW-0677">Repeat</keyword>
<keyword evidence="2 3" id="KW-0802">TPR repeat</keyword>
<keyword evidence="6" id="KW-1185">Reference proteome</keyword>
<dbReference type="PANTHER" id="PTHR44943">
    <property type="entry name" value="CELLULOSE SYNTHASE OPERON PROTEIN C"/>
    <property type="match status" value="1"/>
</dbReference>
<evidence type="ECO:0000256" key="4">
    <source>
        <dbReference type="SAM" id="SignalP"/>
    </source>
</evidence>
<dbReference type="Pfam" id="PF09295">
    <property type="entry name" value="ChAPs"/>
    <property type="match status" value="1"/>
</dbReference>